<feature type="compositionally biased region" description="Polar residues" evidence="2">
    <location>
        <begin position="117"/>
        <end position="134"/>
    </location>
</feature>
<feature type="region of interest" description="Disordered" evidence="2">
    <location>
        <begin position="421"/>
        <end position="458"/>
    </location>
</feature>
<dbReference type="GO" id="GO:0003677">
    <property type="term" value="F:DNA binding"/>
    <property type="evidence" value="ECO:0007669"/>
    <property type="project" value="InterPro"/>
</dbReference>
<dbReference type="Gene3D" id="1.10.10.10">
    <property type="entry name" value="Winged helix-like DNA-binding domain superfamily/Winged helix DNA-binding domain"/>
    <property type="match status" value="1"/>
</dbReference>
<dbReference type="STRING" id="27342.A0A0H2RXB6"/>
<keyword evidence="5" id="KW-1185">Reference proteome</keyword>
<feature type="region of interest" description="Disordered" evidence="2">
    <location>
        <begin position="344"/>
        <end position="400"/>
    </location>
</feature>
<feature type="region of interest" description="Disordered" evidence="2">
    <location>
        <begin position="116"/>
        <end position="144"/>
    </location>
</feature>
<dbReference type="InterPro" id="IPR005818">
    <property type="entry name" value="Histone_H1/H5_H15"/>
</dbReference>
<feature type="compositionally biased region" description="Polar residues" evidence="2">
    <location>
        <begin position="209"/>
        <end position="222"/>
    </location>
</feature>
<gene>
    <name evidence="4" type="ORF">SCHPADRAFT_994871</name>
</gene>
<dbReference type="Proteomes" id="UP000053477">
    <property type="component" value="Unassembled WGS sequence"/>
</dbReference>
<dbReference type="EMBL" id="KQ085912">
    <property type="protein sequence ID" value="KLO16750.1"/>
    <property type="molecule type" value="Genomic_DNA"/>
</dbReference>
<feature type="compositionally biased region" description="Pro residues" evidence="2">
    <location>
        <begin position="192"/>
        <end position="202"/>
    </location>
</feature>
<dbReference type="GO" id="GO:0006334">
    <property type="term" value="P:nucleosome assembly"/>
    <property type="evidence" value="ECO:0007669"/>
    <property type="project" value="InterPro"/>
</dbReference>
<dbReference type="SUPFAM" id="SSF46785">
    <property type="entry name" value="Winged helix' DNA-binding domain"/>
    <property type="match status" value="1"/>
</dbReference>
<feature type="compositionally biased region" description="Low complexity" evidence="2">
    <location>
        <begin position="427"/>
        <end position="440"/>
    </location>
</feature>
<accession>A0A0H2RXB6</accession>
<evidence type="ECO:0000313" key="4">
    <source>
        <dbReference type="EMBL" id="KLO16750.1"/>
    </source>
</evidence>
<evidence type="ECO:0000256" key="1">
    <source>
        <dbReference type="ARBA" id="ARBA00020833"/>
    </source>
</evidence>
<dbReference type="InterPro" id="IPR036390">
    <property type="entry name" value="WH_DNA-bd_sf"/>
</dbReference>
<proteinExistence type="predicted"/>
<protein>
    <recommendedName>
        <fullName evidence="1">Histone H1</fullName>
    </recommendedName>
</protein>
<dbReference type="Pfam" id="PF00538">
    <property type="entry name" value="Linker_histone"/>
    <property type="match status" value="1"/>
</dbReference>
<dbReference type="InParanoid" id="A0A0H2RXB6"/>
<dbReference type="InterPro" id="IPR036388">
    <property type="entry name" value="WH-like_DNA-bd_sf"/>
</dbReference>
<feature type="compositionally biased region" description="Polar residues" evidence="2">
    <location>
        <begin position="442"/>
        <end position="451"/>
    </location>
</feature>
<sequence length="529" mass="55077">MATATPDESIALDKPNDAGIAQGANVPSSSSTISVPDVAGSATDGVPDPKDVRERKLSWLRGLPFEQVISIVLKLDEFATEEARAAVWPTDIRNSLGPEDIADTASVVDDLIADTAAQDTSSEAPVQPQAQESSTPAVAPVAVGVPTPPPTAALPPPGFPVPPMAALPPPPGAPPPPGYPYNPYAPFPPHPFSHTPFSPPPSSSSSSSGGNASTPLFTSTPLVRNPGPPKQAPPSHAIDEEPGLPSYEIMLHHALTVLNDPEGVVPKNLFAWIAVHYPVQSNFRPSASQALQKAFKRGRFEKTKDGKYRLNHAWEGGTTSRRTTRRPTNTFRHPMLAAMYPPMPPPPGHPFPPPPMDGLPPGFPPLPGLHPPGTPGPSTVPPAAPQPTEEPAAQASAQQIDAWEAAQSILQELNRQALKRLGKEATESPSIASTSAAAPSVDDTTTPQTAKDTPPAFPMPIIAGTVDFDIGRKAPSASSAAVASSSQSDGVPPQTGRAALQSHLVLLATQLAELAGPSHLLAIPTIPAR</sequence>
<evidence type="ECO:0000313" key="5">
    <source>
        <dbReference type="Proteomes" id="UP000053477"/>
    </source>
</evidence>
<feature type="compositionally biased region" description="Low complexity" evidence="2">
    <location>
        <begin position="386"/>
        <end position="399"/>
    </location>
</feature>
<dbReference type="OrthoDB" id="5863171at2759"/>
<dbReference type="PROSITE" id="PS51504">
    <property type="entry name" value="H15"/>
    <property type="match status" value="1"/>
</dbReference>
<reference evidence="4 5" key="1">
    <citation type="submission" date="2015-04" db="EMBL/GenBank/DDBJ databases">
        <title>Complete genome sequence of Schizopora paradoxa KUC8140, a cosmopolitan wood degrader in East Asia.</title>
        <authorList>
            <consortium name="DOE Joint Genome Institute"/>
            <person name="Min B."/>
            <person name="Park H."/>
            <person name="Jang Y."/>
            <person name="Kim J.-J."/>
            <person name="Kim K.H."/>
            <person name="Pangilinan J."/>
            <person name="Lipzen A."/>
            <person name="Riley R."/>
            <person name="Grigoriev I.V."/>
            <person name="Spatafora J.W."/>
            <person name="Choi I.-G."/>
        </authorList>
    </citation>
    <scope>NUCLEOTIDE SEQUENCE [LARGE SCALE GENOMIC DNA]</scope>
    <source>
        <strain evidence="4 5">KUC8140</strain>
    </source>
</reference>
<name>A0A0H2RXB6_9AGAM</name>
<feature type="domain" description="H15" evidence="3">
    <location>
        <begin position="243"/>
        <end position="312"/>
    </location>
</feature>
<organism evidence="4 5">
    <name type="scientific">Schizopora paradoxa</name>
    <dbReference type="NCBI Taxonomy" id="27342"/>
    <lineage>
        <taxon>Eukaryota</taxon>
        <taxon>Fungi</taxon>
        <taxon>Dikarya</taxon>
        <taxon>Basidiomycota</taxon>
        <taxon>Agaricomycotina</taxon>
        <taxon>Agaricomycetes</taxon>
        <taxon>Hymenochaetales</taxon>
        <taxon>Schizoporaceae</taxon>
        <taxon>Schizopora</taxon>
    </lineage>
</organism>
<evidence type="ECO:0000256" key="2">
    <source>
        <dbReference type="SAM" id="MobiDB-lite"/>
    </source>
</evidence>
<feature type="region of interest" description="Disordered" evidence="2">
    <location>
        <begin position="1"/>
        <end position="51"/>
    </location>
</feature>
<feature type="compositionally biased region" description="Polar residues" evidence="2">
    <location>
        <begin position="25"/>
        <end position="34"/>
    </location>
</feature>
<dbReference type="GO" id="GO:0000786">
    <property type="term" value="C:nucleosome"/>
    <property type="evidence" value="ECO:0007669"/>
    <property type="project" value="InterPro"/>
</dbReference>
<dbReference type="AlphaFoldDB" id="A0A0H2RXB6"/>
<feature type="compositionally biased region" description="Pro residues" evidence="2">
    <location>
        <begin position="344"/>
        <end position="385"/>
    </location>
</feature>
<feature type="compositionally biased region" description="Low complexity" evidence="2">
    <location>
        <begin position="135"/>
        <end position="144"/>
    </location>
</feature>
<evidence type="ECO:0000259" key="3">
    <source>
        <dbReference type="PROSITE" id="PS51504"/>
    </source>
</evidence>
<feature type="region of interest" description="Disordered" evidence="2">
    <location>
        <begin position="192"/>
        <end position="241"/>
    </location>
</feature>